<dbReference type="RefSeq" id="XP_060360588.1">
    <property type="nucleotide sequence ID" value="XM_060510808.1"/>
</dbReference>
<evidence type="ECO:0000256" key="1">
    <source>
        <dbReference type="SAM" id="MobiDB-lite"/>
    </source>
</evidence>
<feature type="transmembrane region" description="Helical" evidence="2">
    <location>
        <begin position="72"/>
        <end position="92"/>
    </location>
</feature>
<evidence type="ECO:0000313" key="3">
    <source>
        <dbReference type="EMBL" id="KAK1716194.1"/>
    </source>
</evidence>
<dbReference type="GeneID" id="85394707"/>
<protein>
    <submittedName>
        <fullName evidence="3">Uncharacterized protein</fullName>
    </submittedName>
</protein>
<sequence>MTKDHVTFAGSIPLSVAQSLFQSILLVELATQAPQVDAQVVVGHGASGIKTMVAQKYGDAAALDVLGAYNHALRACFLLCIVLSCLTGIGALGTEWRSVREDTPKYAADTGQASSGGKTPRSNI</sequence>
<proteinExistence type="predicted"/>
<name>A0AAD8UFF0_GLOAC</name>
<feature type="compositionally biased region" description="Polar residues" evidence="1">
    <location>
        <begin position="111"/>
        <end position="124"/>
    </location>
</feature>
<keyword evidence="2" id="KW-0812">Transmembrane</keyword>
<feature type="region of interest" description="Disordered" evidence="1">
    <location>
        <begin position="103"/>
        <end position="124"/>
    </location>
</feature>
<gene>
    <name evidence="3" type="ORF">BDZ83DRAFT_655592</name>
</gene>
<reference evidence="3" key="1">
    <citation type="submission" date="2021-12" db="EMBL/GenBank/DDBJ databases">
        <title>Comparative genomics, transcriptomics and evolutionary studies reveal genomic signatures of adaptation to plant cell wall in hemibiotrophic fungi.</title>
        <authorList>
            <consortium name="DOE Joint Genome Institute"/>
            <person name="Baroncelli R."/>
            <person name="Diaz J.F."/>
            <person name="Benocci T."/>
            <person name="Peng M."/>
            <person name="Battaglia E."/>
            <person name="Haridas S."/>
            <person name="Andreopoulos W."/>
            <person name="Labutti K."/>
            <person name="Pangilinan J."/>
            <person name="Floch G.L."/>
            <person name="Makela M.R."/>
            <person name="Henrissat B."/>
            <person name="Grigoriev I.V."/>
            <person name="Crouch J.A."/>
            <person name="De Vries R.P."/>
            <person name="Sukno S.A."/>
            <person name="Thon M.R."/>
        </authorList>
    </citation>
    <scope>NUCLEOTIDE SEQUENCE</scope>
    <source>
        <strain evidence="3">CBS 112980</strain>
    </source>
</reference>
<comment type="caution">
    <text evidence="3">The sequence shown here is derived from an EMBL/GenBank/DDBJ whole genome shotgun (WGS) entry which is preliminary data.</text>
</comment>
<organism evidence="3 4">
    <name type="scientific">Glomerella acutata</name>
    <name type="common">Colletotrichum acutatum</name>
    <dbReference type="NCBI Taxonomy" id="27357"/>
    <lineage>
        <taxon>Eukaryota</taxon>
        <taxon>Fungi</taxon>
        <taxon>Dikarya</taxon>
        <taxon>Ascomycota</taxon>
        <taxon>Pezizomycotina</taxon>
        <taxon>Sordariomycetes</taxon>
        <taxon>Hypocreomycetidae</taxon>
        <taxon>Glomerellales</taxon>
        <taxon>Glomerellaceae</taxon>
        <taxon>Colletotrichum</taxon>
        <taxon>Colletotrichum acutatum species complex</taxon>
    </lineage>
</organism>
<keyword evidence="4" id="KW-1185">Reference proteome</keyword>
<evidence type="ECO:0000313" key="4">
    <source>
        <dbReference type="Proteomes" id="UP001244207"/>
    </source>
</evidence>
<dbReference type="AlphaFoldDB" id="A0AAD8UFF0"/>
<dbReference type="Proteomes" id="UP001244207">
    <property type="component" value="Unassembled WGS sequence"/>
</dbReference>
<accession>A0AAD8UFF0</accession>
<keyword evidence="2" id="KW-0472">Membrane</keyword>
<dbReference type="EMBL" id="JAHMHS010000115">
    <property type="protein sequence ID" value="KAK1716194.1"/>
    <property type="molecule type" value="Genomic_DNA"/>
</dbReference>
<evidence type="ECO:0000256" key="2">
    <source>
        <dbReference type="SAM" id="Phobius"/>
    </source>
</evidence>
<keyword evidence="2" id="KW-1133">Transmembrane helix</keyword>